<dbReference type="InterPro" id="IPR014756">
    <property type="entry name" value="Ig_E-set"/>
</dbReference>
<dbReference type="SUPFAM" id="SSF81296">
    <property type="entry name" value="E set domains"/>
    <property type="match status" value="1"/>
</dbReference>
<feature type="compositionally biased region" description="Basic and acidic residues" evidence="1">
    <location>
        <begin position="324"/>
        <end position="343"/>
    </location>
</feature>
<feature type="compositionally biased region" description="Polar residues" evidence="1">
    <location>
        <begin position="451"/>
        <end position="462"/>
    </location>
</feature>
<feature type="compositionally biased region" description="Polar residues" evidence="1">
    <location>
        <begin position="659"/>
        <end position="680"/>
    </location>
</feature>
<dbReference type="EMBL" id="PJQM01001429">
    <property type="protein sequence ID" value="RCI02359.1"/>
    <property type="molecule type" value="Genomic_DNA"/>
</dbReference>
<keyword evidence="4" id="KW-1185">Reference proteome</keyword>
<feature type="compositionally biased region" description="Low complexity" evidence="1">
    <location>
        <begin position="535"/>
        <end position="570"/>
    </location>
</feature>
<feature type="region of interest" description="Disordered" evidence="1">
    <location>
        <begin position="318"/>
        <end position="343"/>
    </location>
</feature>
<evidence type="ECO:0000313" key="4">
    <source>
        <dbReference type="Proteomes" id="UP000253551"/>
    </source>
</evidence>
<evidence type="ECO:0000256" key="1">
    <source>
        <dbReference type="SAM" id="MobiDB-lite"/>
    </source>
</evidence>
<evidence type="ECO:0000259" key="2">
    <source>
        <dbReference type="Pfam" id="PF02752"/>
    </source>
</evidence>
<dbReference type="Gene3D" id="2.60.40.640">
    <property type="match status" value="2"/>
</dbReference>
<sequence length="693" mass="77894">MADLFKSKENEFYIELKEDRYYLPGEDISGDVVLDLKKATKTHNIKLTLEGIVDIGGREITLFSKSTVIAESPDGEKSYYLEAFTHRFPFKITIPTAKECKVPSTLEINKLIKVSYQLTAVYDKAFSFSDMFSPSTSIPINMLENINVESVEFAGEQKFERELILSGETRPVKVLTIVGKRAAVKGDIIPISIEIEHIGVIVRDKAIRVQLLRSVYYGKNNSELFGPKLIREGTANIDISGPTCFTKTFVLKMPIPHHICPSVDKSGQSFKIEYMLRISVNLNEENPLRPESDGDIVIFNVPFTIGTYPKLAFNIDDDEEDEENRPAVEEEADQKDQDSMHSEEYNQIAEKMKDLDLEEHNPPEMVQQSKESEPSHQDSIEHIDPLLSMDKPEIPSNKPSPSPSMAEIITPPLDMIANSHSLSPNSPATSISHSPTSPKIRMIPSEVYSDCQPTSPSNTTHPNSDKLGKRDSVRWIVRNQDDSYTPPQASPTFQDKLVSPVIGFAMPTPSISQSTAHVPTNPPPIPQRPSPPSPLLQGLSPSSSYQQPTSPYQRPSSPYLHSSTPYSQPTSPYPQPTSPYPQPSTPYQQPPPSHPLHYSKVFAPHQFPPYIDDQSNNYNHHPQYDSHMHPRPPPSPHNFHHDGPYRKHPLQPEPHFYHQANSSHSSQIGFPMPQQSNSEGFISMPSYKDYYPN</sequence>
<accession>A0A367KJL7</accession>
<feature type="region of interest" description="Disordered" evidence="1">
    <location>
        <begin position="386"/>
        <end position="693"/>
    </location>
</feature>
<feature type="compositionally biased region" description="Pro residues" evidence="1">
    <location>
        <begin position="520"/>
        <end position="534"/>
    </location>
</feature>
<feature type="compositionally biased region" description="Polar residues" evidence="1">
    <location>
        <begin position="418"/>
        <end position="437"/>
    </location>
</feature>
<dbReference type="Proteomes" id="UP000253551">
    <property type="component" value="Unassembled WGS sequence"/>
</dbReference>
<dbReference type="OrthoDB" id="7785529at2759"/>
<comment type="caution">
    <text evidence="3">The sequence shown here is derived from an EMBL/GenBank/DDBJ whole genome shotgun (WGS) entry which is preliminary data.</text>
</comment>
<dbReference type="Pfam" id="PF02752">
    <property type="entry name" value="Arrestin_C"/>
    <property type="match status" value="2"/>
</dbReference>
<feature type="compositionally biased region" description="Polar residues" evidence="1">
    <location>
        <begin position="509"/>
        <end position="518"/>
    </location>
</feature>
<reference evidence="3 4" key="1">
    <citation type="journal article" date="2018" name="G3 (Bethesda)">
        <title>Phylogenetic and Phylogenomic Definition of Rhizopus Species.</title>
        <authorList>
            <person name="Gryganskyi A.P."/>
            <person name="Golan J."/>
            <person name="Dolatabadi S."/>
            <person name="Mondo S."/>
            <person name="Robb S."/>
            <person name="Idnurm A."/>
            <person name="Muszewska A."/>
            <person name="Steczkiewicz K."/>
            <person name="Masonjones S."/>
            <person name="Liao H.L."/>
            <person name="Gajdeczka M.T."/>
            <person name="Anike F."/>
            <person name="Vuek A."/>
            <person name="Anishchenko I.M."/>
            <person name="Voigt K."/>
            <person name="de Hoog G.S."/>
            <person name="Smith M.E."/>
            <person name="Heitman J."/>
            <person name="Vilgalys R."/>
            <person name="Stajich J.E."/>
        </authorList>
    </citation>
    <scope>NUCLEOTIDE SEQUENCE [LARGE SCALE GENOMIC DNA]</scope>
    <source>
        <strain evidence="3 4">LSU 92-RS-03</strain>
    </source>
</reference>
<feature type="compositionally biased region" description="Basic and acidic residues" evidence="1">
    <location>
        <begin position="463"/>
        <end position="473"/>
    </location>
</feature>
<feature type="compositionally biased region" description="Pro residues" evidence="1">
    <location>
        <begin position="571"/>
        <end position="594"/>
    </location>
</feature>
<proteinExistence type="predicted"/>
<feature type="domain" description="Arrestin C-terminal-like" evidence="2">
    <location>
        <begin position="179"/>
        <end position="309"/>
    </location>
</feature>
<name>A0A367KJL7_RHIST</name>
<organism evidence="3 4">
    <name type="scientific">Rhizopus stolonifer</name>
    <name type="common">Rhizopus nigricans</name>
    <dbReference type="NCBI Taxonomy" id="4846"/>
    <lineage>
        <taxon>Eukaryota</taxon>
        <taxon>Fungi</taxon>
        <taxon>Fungi incertae sedis</taxon>
        <taxon>Mucoromycota</taxon>
        <taxon>Mucoromycotina</taxon>
        <taxon>Mucoromycetes</taxon>
        <taxon>Mucorales</taxon>
        <taxon>Mucorineae</taxon>
        <taxon>Rhizopodaceae</taxon>
        <taxon>Rhizopus</taxon>
    </lineage>
</organism>
<protein>
    <recommendedName>
        <fullName evidence="2">Arrestin C-terminal-like domain-containing protein</fullName>
    </recommendedName>
</protein>
<evidence type="ECO:0000313" key="3">
    <source>
        <dbReference type="EMBL" id="RCI02359.1"/>
    </source>
</evidence>
<dbReference type="InterPro" id="IPR014752">
    <property type="entry name" value="Arrestin-like_C"/>
</dbReference>
<dbReference type="InterPro" id="IPR011022">
    <property type="entry name" value="Arrestin_C-like"/>
</dbReference>
<feature type="compositionally biased region" description="Polar residues" evidence="1">
    <location>
        <begin position="482"/>
        <end position="493"/>
    </location>
</feature>
<gene>
    <name evidence="3" type="ORF">CU098_000500</name>
</gene>
<dbReference type="AlphaFoldDB" id="A0A367KJL7"/>
<feature type="domain" description="Arrestin C-terminal-like" evidence="2">
    <location>
        <begin position="20"/>
        <end position="143"/>
    </location>
</feature>
<dbReference type="STRING" id="4846.A0A367KJL7"/>